<name>A0A9P6KJQ1_9PLEO</name>
<dbReference type="Proteomes" id="UP000756921">
    <property type="component" value="Unassembled WGS sequence"/>
</dbReference>
<reference evidence="1" key="1">
    <citation type="journal article" date="2020" name="Mol. Plant Microbe Interact.">
        <title>Genome Sequence of the Biocontrol Agent Coniothyrium minitans strain Conio (IMI 134523).</title>
        <authorList>
            <person name="Patel D."/>
            <person name="Shittu T.A."/>
            <person name="Baroncelli R."/>
            <person name="Muthumeenakshi S."/>
            <person name="Osborne T.H."/>
            <person name="Janganan T.K."/>
            <person name="Sreenivasaprasad S."/>
        </authorList>
    </citation>
    <scope>NUCLEOTIDE SEQUENCE</scope>
    <source>
        <strain evidence="1">Conio</strain>
    </source>
</reference>
<protein>
    <recommendedName>
        <fullName evidence="3">Peptidase C15, pyroglutamyl peptidase I-like protein</fullName>
    </recommendedName>
</protein>
<gene>
    <name evidence="1" type="ORF">PMIN01_13151</name>
</gene>
<sequence>MPTEVNPASIKVLVTGFGPFLDITTNPSWETTKSLPIARGIFSLIAKHEPHIVLHMGLAVDRDYYAVEQSAPKEGYYDVSDSDRKVITRAENKKLFGKAPSSLATSLDLASA</sequence>
<dbReference type="SUPFAM" id="SSF53182">
    <property type="entry name" value="Pyrrolidone carboxyl peptidase (pyroglutamate aminopeptidase)"/>
    <property type="match status" value="1"/>
</dbReference>
<accession>A0A9P6KJQ1</accession>
<organism evidence="1 2">
    <name type="scientific">Paraphaeosphaeria minitans</name>
    <dbReference type="NCBI Taxonomy" id="565426"/>
    <lineage>
        <taxon>Eukaryota</taxon>
        <taxon>Fungi</taxon>
        <taxon>Dikarya</taxon>
        <taxon>Ascomycota</taxon>
        <taxon>Pezizomycotina</taxon>
        <taxon>Dothideomycetes</taxon>
        <taxon>Pleosporomycetidae</taxon>
        <taxon>Pleosporales</taxon>
        <taxon>Massarineae</taxon>
        <taxon>Didymosphaeriaceae</taxon>
        <taxon>Paraphaeosphaeria</taxon>
    </lineage>
</organism>
<dbReference type="InterPro" id="IPR036440">
    <property type="entry name" value="Peptidase_C15-like_sf"/>
</dbReference>
<dbReference type="OrthoDB" id="407146at2759"/>
<evidence type="ECO:0000313" key="1">
    <source>
        <dbReference type="EMBL" id="KAF9728771.1"/>
    </source>
</evidence>
<proteinExistence type="predicted"/>
<dbReference type="AlphaFoldDB" id="A0A9P6KJQ1"/>
<evidence type="ECO:0000313" key="2">
    <source>
        <dbReference type="Proteomes" id="UP000756921"/>
    </source>
</evidence>
<evidence type="ECO:0008006" key="3">
    <source>
        <dbReference type="Google" id="ProtNLM"/>
    </source>
</evidence>
<keyword evidence="2" id="KW-1185">Reference proteome</keyword>
<dbReference type="Gene3D" id="3.40.630.20">
    <property type="entry name" value="Peptidase C15, pyroglutamyl peptidase I-like"/>
    <property type="match status" value="2"/>
</dbReference>
<dbReference type="EMBL" id="WJXW01000018">
    <property type="protein sequence ID" value="KAF9728771.1"/>
    <property type="molecule type" value="Genomic_DNA"/>
</dbReference>
<comment type="caution">
    <text evidence="1">The sequence shown here is derived from an EMBL/GenBank/DDBJ whole genome shotgun (WGS) entry which is preliminary data.</text>
</comment>